<comment type="caution">
    <text evidence="1">The sequence shown here is derived from an EMBL/GenBank/DDBJ whole genome shotgun (WGS) entry which is preliminary data.</text>
</comment>
<protein>
    <submittedName>
        <fullName evidence="1">Uncharacterized protein</fullName>
    </submittedName>
</protein>
<name>A0A0G2J1C8_9EURO</name>
<evidence type="ECO:0000313" key="2">
    <source>
        <dbReference type="Proteomes" id="UP000034164"/>
    </source>
</evidence>
<dbReference type="Proteomes" id="UP000034164">
    <property type="component" value="Unassembled WGS sequence"/>
</dbReference>
<evidence type="ECO:0000313" key="1">
    <source>
        <dbReference type="EMBL" id="KKZ63104.1"/>
    </source>
</evidence>
<gene>
    <name evidence="1" type="ORF">EMCG_02546</name>
</gene>
<dbReference type="AlphaFoldDB" id="A0A0G2J1C8"/>
<reference evidence="2" key="1">
    <citation type="journal article" date="2015" name="PLoS Genet.">
        <title>The dynamic genome and transcriptome of the human fungal pathogen Blastomyces and close relative Emmonsia.</title>
        <authorList>
            <person name="Munoz J.F."/>
            <person name="Gauthier G.M."/>
            <person name="Desjardins C.A."/>
            <person name="Gallo J.E."/>
            <person name="Holder J."/>
            <person name="Sullivan T.D."/>
            <person name="Marty A.J."/>
            <person name="Carmen J.C."/>
            <person name="Chen Z."/>
            <person name="Ding L."/>
            <person name="Gujja S."/>
            <person name="Magrini V."/>
            <person name="Misas E."/>
            <person name="Mitreva M."/>
            <person name="Priest M."/>
            <person name="Saif S."/>
            <person name="Whiston E.A."/>
            <person name="Young S."/>
            <person name="Zeng Q."/>
            <person name="Goldman W.E."/>
            <person name="Mardis E.R."/>
            <person name="Taylor J.W."/>
            <person name="McEwen J.G."/>
            <person name="Clay O.K."/>
            <person name="Klein B.S."/>
            <person name="Cuomo C.A."/>
        </authorList>
    </citation>
    <scope>NUCLEOTIDE SEQUENCE [LARGE SCALE GENOMIC DNA]</scope>
    <source>
        <strain evidence="2">UAMH 3008</strain>
    </source>
</reference>
<sequence>MSVQTRVLLITRLRTLPSPTSRLQVCHQSSASMDQLSFQRSDPRILWLSLYPLAGPFVTAGASPVPAKLLGTHRTRLVDLRCVGLWLHQLIAPLSHRSRLLLC</sequence>
<organism evidence="1 2">
    <name type="scientific">[Emmonsia] crescens</name>
    <dbReference type="NCBI Taxonomy" id="73230"/>
    <lineage>
        <taxon>Eukaryota</taxon>
        <taxon>Fungi</taxon>
        <taxon>Dikarya</taxon>
        <taxon>Ascomycota</taxon>
        <taxon>Pezizomycotina</taxon>
        <taxon>Eurotiomycetes</taxon>
        <taxon>Eurotiomycetidae</taxon>
        <taxon>Onygenales</taxon>
        <taxon>Ajellomycetaceae</taxon>
        <taxon>Emergomyces</taxon>
    </lineage>
</organism>
<accession>A0A0G2J1C8</accession>
<dbReference type="VEuPathDB" id="FungiDB:EMCG_02546"/>
<dbReference type="EMBL" id="LCZI01001002">
    <property type="protein sequence ID" value="KKZ63104.1"/>
    <property type="molecule type" value="Genomic_DNA"/>
</dbReference>
<proteinExistence type="predicted"/>